<reference evidence="1" key="2">
    <citation type="submission" date="2021-04" db="EMBL/GenBank/DDBJ databases">
        <authorList>
            <person name="Gilroy R."/>
        </authorList>
    </citation>
    <scope>NUCLEOTIDE SEQUENCE</scope>
    <source>
        <strain evidence="1">Gambia2-208</strain>
    </source>
</reference>
<sequence>MTNQFLPLQTEVTEDDILRHFTLEESFRMVYLPIVLTKSAMEYADFARRICVERRLSFNRQCREIRWALDEYERRNIYHYRTMHGDELAGKVDDFFDQADNVLQGLWHTIKDELSRQYPDAGDYDLLANIYMAVIVLDYVAKLECAISRMIQQRTRKPFSARIPKECNLLRRTLMQIAGAYRMENTPTLRTAIVALAERANGMIKVTVTH</sequence>
<dbReference type="AlphaFoldDB" id="A0A9D1ZI22"/>
<evidence type="ECO:0000313" key="2">
    <source>
        <dbReference type="Proteomes" id="UP000886851"/>
    </source>
</evidence>
<name>A0A9D1ZI22_9BACE</name>
<dbReference type="EMBL" id="DXCV01000039">
    <property type="protein sequence ID" value="HIY88167.1"/>
    <property type="molecule type" value="Genomic_DNA"/>
</dbReference>
<gene>
    <name evidence="1" type="ORF">H9824_05630</name>
</gene>
<comment type="caution">
    <text evidence="1">The sequence shown here is derived from an EMBL/GenBank/DDBJ whole genome shotgun (WGS) entry which is preliminary data.</text>
</comment>
<reference evidence="1" key="1">
    <citation type="journal article" date="2021" name="PeerJ">
        <title>Extensive microbial diversity within the chicken gut microbiome revealed by metagenomics and culture.</title>
        <authorList>
            <person name="Gilroy R."/>
            <person name="Ravi A."/>
            <person name="Getino M."/>
            <person name="Pursley I."/>
            <person name="Horton D.L."/>
            <person name="Alikhan N.F."/>
            <person name="Baker D."/>
            <person name="Gharbi K."/>
            <person name="Hall N."/>
            <person name="Watson M."/>
            <person name="Adriaenssens E.M."/>
            <person name="Foster-Nyarko E."/>
            <person name="Jarju S."/>
            <person name="Secka A."/>
            <person name="Antonio M."/>
            <person name="Oren A."/>
            <person name="Chaudhuri R.R."/>
            <person name="La Ragione R."/>
            <person name="Hildebrand F."/>
            <person name="Pallen M.J."/>
        </authorList>
    </citation>
    <scope>NUCLEOTIDE SEQUENCE</scope>
    <source>
        <strain evidence="1">Gambia2-208</strain>
    </source>
</reference>
<accession>A0A9D1ZI22</accession>
<evidence type="ECO:0000313" key="1">
    <source>
        <dbReference type="EMBL" id="HIY88167.1"/>
    </source>
</evidence>
<proteinExistence type="predicted"/>
<organism evidence="1 2">
    <name type="scientific">Candidatus Bacteroides pullicola</name>
    <dbReference type="NCBI Taxonomy" id="2838475"/>
    <lineage>
        <taxon>Bacteria</taxon>
        <taxon>Pseudomonadati</taxon>
        <taxon>Bacteroidota</taxon>
        <taxon>Bacteroidia</taxon>
        <taxon>Bacteroidales</taxon>
        <taxon>Bacteroidaceae</taxon>
        <taxon>Bacteroides</taxon>
    </lineage>
</organism>
<dbReference type="Proteomes" id="UP000886851">
    <property type="component" value="Unassembled WGS sequence"/>
</dbReference>
<protein>
    <submittedName>
        <fullName evidence="1">Uncharacterized protein</fullName>
    </submittedName>
</protein>